<proteinExistence type="predicted"/>
<comment type="caution">
    <text evidence="2">The sequence shown here is derived from an EMBL/GenBank/DDBJ whole genome shotgun (WGS) entry which is preliminary data.</text>
</comment>
<gene>
    <name evidence="2" type="ORF">UW22_C0009G0029</name>
</gene>
<evidence type="ECO:0000256" key="1">
    <source>
        <dbReference type="SAM" id="Phobius"/>
    </source>
</evidence>
<dbReference type="EMBL" id="LCHM01000009">
    <property type="protein sequence ID" value="KKT38623.1"/>
    <property type="molecule type" value="Genomic_DNA"/>
</dbReference>
<evidence type="ECO:0000313" key="2">
    <source>
        <dbReference type="EMBL" id="KKT38623.1"/>
    </source>
</evidence>
<evidence type="ECO:0000313" key="3">
    <source>
        <dbReference type="Proteomes" id="UP000034617"/>
    </source>
</evidence>
<keyword evidence="1" id="KW-0472">Membrane</keyword>
<keyword evidence="1" id="KW-0812">Transmembrane</keyword>
<sequence>MTKQDGIIVGIGGLLFILVALFTPIGALFLVVVGIIAFITYKLAHPKS</sequence>
<protein>
    <submittedName>
        <fullName evidence="2">Uncharacterized protein</fullName>
    </submittedName>
</protein>
<reference evidence="2 3" key="1">
    <citation type="journal article" date="2015" name="Nature">
        <title>rRNA introns, odd ribosomes, and small enigmatic genomes across a large radiation of phyla.</title>
        <authorList>
            <person name="Brown C.T."/>
            <person name="Hug L.A."/>
            <person name="Thomas B.C."/>
            <person name="Sharon I."/>
            <person name="Castelle C.J."/>
            <person name="Singh A."/>
            <person name="Wilkins M.J."/>
            <person name="Williams K.H."/>
            <person name="Banfield J.F."/>
        </authorList>
    </citation>
    <scope>NUCLEOTIDE SEQUENCE [LARGE SCALE GENOMIC DNA]</scope>
</reference>
<keyword evidence="1" id="KW-1133">Transmembrane helix</keyword>
<organism evidence="2 3">
    <name type="scientific">Candidatus Gottesmanbacteria bacterium GW2011_GWB1_44_11c</name>
    <dbReference type="NCBI Taxonomy" id="1618447"/>
    <lineage>
        <taxon>Bacteria</taxon>
        <taxon>Candidatus Gottesmaniibacteriota</taxon>
    </lineage>
</organism>
<dbReference type="Proteomes" id="UP000034617">
    <property type="component" value="Unassembled WGS sequence"/>
</dbReference>
<dbReference type="AlphaFoldDB" id="A0A0G1GWQ4"/>
<name>A0A0G1GWQ4_9BACT</name>
<feature type="transmembrane region" description="Helical" evidence="1">
    <location>
        <begin position="6"/>
        <end position="39"/>
    </location>
</feature>
<accession>A0A0G1GWQ4</accession>